<gene>
    <name evidence="1" type="ORF">A6R68_11003</name>
</gene>
<keyword evidence="2" id="KW-1185">Reference proteome</keyword>
<dbReference type="EMBL" id="LZPO01116992">
    <property type="protein sequence ID" value="OBS57870.1"/>
    <property type="molecule type" value="Genomic_DNA"/>
</dbReference>
<sequence length="69" mass="7551">MFIKKSRLREVSQPRKFSTMGSGELVGNAEGQCGPAGYASRVAHIIQYGDQQQGSQHSLQCLQDSSPRL</sequence>
<dbReference type="Proteomes" id="UP000092124">
    <property type="component" value="Unassembled WGS sequence"/>
</dbReference>
<dbReference type="AlphaFoldDB" id="A0A1A6FWF2"/>
<reference evidence="1 2" key="1">
    <citation type="submission" date="2016-06" db="EMBL/GenBank/DDBJ databases">
        <title>The Draft Genome Sequence and Annotation of the Desert Woodrat Neotoma lepida.</title>
        <authorList>
            <person name="Campbell M."/>
            <person name="Oakeson K.F."/>
            <person name="Yandell M."/>
            <person name="Halpert J.R."/>
            <person name="Dearing D."/>
        </authorList>
    </citation>
    <scope>NUCLEOTIDE SEQUENCE [LARGE SCALE GENOMIC DNA]</scope>
    <source>
        <strain evidence="1">417</strain>
        <tissue evidence="1">Liver</tissue>
    </source>
</reference>
<accession>A0A1A6FWF2</accession>
<comment type="caution">
    <text evidence="1">The sequence shown here is derived from an EMBL/GenBank/DDBJ whole genome shotgun (WGS) entry which is preliminary data.</text>
</comment>
<name>A0A1A6FWF2_NEOLE</name>
<protein>
    <submittedName>
        <fullName evidence="1">Uncharacterized protein</fullName>
    </submittedName>
</protein>
<organism evidence="1 2">
    <name type="scientific">Neotoma lepida</name>
    <name type="common">Desert woodrat</name>
    <dbReference type="NCBI Taxonomy" id="56216"/>
    <lineage>
        <taxon>Eukaryota</taxon>
        <taxon>Metazoa</taxon>
        <taxon>Chordata</taxon>
        <taxon>Craniata</taxon>
        <taxon>Vertebrata</taxon>
        <taxon>Euteleostomi</taxon>
        <taxon>Mammalia</taxon>
        <taxon>Eutheria</taxon>
        <taxon>Euarchontoglires</taxon>
        <taxon>Glires</taxon>
        <taxon>Rodentia</taxon>
        <taxon>Myomorpha</taxon>
        <taxon>Muroidea</taxon>
        <taxon>Cricetidae</taxon>
        <taxon>Neotominae</taxon>
        <taxon>Neotoma</taxon>
    </lineage>
</organism>
<evidence type="ECO:0000313" key="1">
    <source>
        <dbReference type="EMBL" id="OBS57870.1"/>
    </source>
</evidence>
<proteinExistence type="predicted"/>
<evidence type="ECO:0000313" key="2">
    <source>
        <dbReference type="Proteomes" id="UP000092124"/>
    </source>
</evidence>